<dbReference type="InterPro" id="IPR005599">
    <property type="entry name" value="GPI_mannosylTrfase"/>
</dbReference>
<evidence type="ECO:0000256" key="8">
    <source>
        <dbReference type="ARBA" id="ARBA00022989"/>
    </source>
</evidence>
<dbReference type="eggNOG" id="KOG2515">
    <property type="taxonomic scope" value="Eukaryota"/>
</dbReference>
<comment type="similarity">
    <text evidence="3 10">Belongs to the glycosyltransferase 22 family.</text>
</comment>
<dbReference type="VEuPathDB" id="FungiDB:YALI0_E28941g"/>
<evidence type="ECO:0000256" key="2">
    <source>
        <dbReference type="ARBA" id="ARBA00004922"/>
    </source>
</evidence>
<dbReference type="Proteomes" id="UP000256601">
    <property type="component" value="Unassembled WGS sequence"/>
</dbReference>
<gene>
    <name evidence="13" type="ORF">B0I71DRAFT_132112</name>
    <name evidence="12" type="ORF">YALI1_E34238g</name>
</gene>
<dbReference type="GO" id="GO:0052926">
    <property type="term" value="F:dol-P-Man:Man(6)GlcNAc(2)-PP-Dol alpha-1,2-mannosyltransferase activity"/>
    <property type="evidence" value="ECO:0007669"/>
    <property type="project" value="EnsemblFungi"/>
</dbReference>
<evidence type="ECO:0000256" key="7">
    <source>
        <dbReference type="ARBA" id="ARBA00022824"/>
    </source>
</evidence>
<comment type="subcellular location">
    <subcellularLocation>
        <location evidence="1 10">Endoplasmic reticulum membrane</location>
        <topology evidence="1 10">Multi-pass membrane protein</topology>
    </subcellularLocation>
</comment>
<dbReference type="GO" id="GO:0052918">
    <property type="term" value="F:dol-P-Man:Man(8)GlcNAc(2)-PP-Dol alpha-1,2-mannosyltransferase activity"/>
    <property type="evidence" value="ECO:0007669"/>
    <property type="project" value="EnsemblFungi"/>
</dbReference>
<feature type="signal peptide" evidence="11">
    <location>
        <begin position="1"/>
        <end position="21"/>
    </location>
</feature>
<dbReference type="VEuPathDB" id="FungiDB:YALI1_E34238g"/>
<keyword evidence="4 10" id="KW-0328">Glycosyltransferase</keyword>
<name>A0A1D8NKF2_YARLL</name>
<evidence type="ECO:0000313" key="13">
    <source>
        <dbReference type="EMBL" id="RDW25742.1"/>
    </source>
</evidence>
<evidence type="ECO:0000256" key="1">
    <source>
        <dbReference type="ARBA" id="ARBA00004477"/>
    </source>
</evidence>
<keyword evidence="6 10" id="KW-0812">Transmembrane</keyword>
<keyword evidence="5 13" id="KW-0808">Transferase</keyword>
<evidence type="ECO:0000256" key="4">
    <source>
        <dbReference type="ARBA" id="ARBA00022676"/>
    </source>
</evidence>
<feature type="transmembrane region" description="Helical" evidence="10">
    <location>
        <begin position="309"/>
        <end position="328"/>
    </location>
</feature>
<dbReference type="GO" id="GO:0006488">
    <property type="term" value="P:dolichol-linked oligosaccharide biosynthetic process"/>
    <property type="evidence" value="ECO:0007669"/>
    <property type="project" value="EnsemblFungi"/>
</dbReference>
<evidence type="ECO:0000256" key="3">
    <source>
        <dbReference type="ARBA" id="ARBA00007063"/>
    </source>
</evidence>
<feature type="transmembrane region" description="Helical" evidence="10">
    <location>
        <begin position="209"/>
        <end position="230"/>
    </location>
</feature>
<feature type="chain" id="PRO_5033740120" description="Mannosyltransferase" evidence="11">
    <location>
        <begin position="22"/>
        <end position="561"/>
    </location>
</feature>
<dbReference type="KEGG" id="yli:2911871"/>
<dbReference type="Proteomes" id="UP000182444">
    <property type="component" value="Chromosome 1E"/>
</dbReference>
<organism evidence="12 14">
    <name type="scientific">Yarrowia lipolytica</name>
    <name type="common">Candida lipolytica</name>
    <dbReference type="NCBI Taxonomy" id="4952"/>
    <lineage>
        <taxon>Eukaryota</taxon>
        <taxon>Fungi</taxon>
        <taxon>Dikarya</taxon>
        <taxon>Ascomycota</taxon>
        <taxon>Saccharomycotina</taxon>
        <taxon>Dipodascomycetes</taxon>
        <taxon>Dipodascales</taxon>
        <taxon>Dipodascales incertae sedis</taxon>
        <taxon>Yarrowia</taxon>
    </lineage>
</organism>
<evidence type="ECO:0000256" key="5">
    <source>
        <dbReference type="ARBA" id="ARBA00022679"/>
    </source>
</evidence>
<reference evidence="12 14" key="1">
    <citation type="journal article" date="2016" name="PLoS ONE">
        <title>Sequence Assembly of Yarrowia lipolytica Strain W29/CLIB89 Shows Transposable Element Diversity.</title>
        <authorList>
            <person name="Magnan C."/>
            <person name="Yu J."/>
            <person name="Chang I."/>
            <person name="Jahn E."/>
            <person name="Kanomata Y."/>
            <person name="Wu J."/>
            <person name="Zeller M."/>
            <person name="Oakes M."/>
            <person name="Baldi P."/>
            <person name="Sandmeyer S."/>
        </authorList>
    </citation>
    <scope>NUCLEOTIDE SEQUENCE [LARGE SCALE GENOMIC DNA]</scope>
    <source>
        <strain evidence="12">CLIB89</strain>
        <strain evidence="14">CLIB89(W29)</strain>
    </source>
</reference>
<dbReference type="PANTHER" id="PTHR22760">
    <property type="entry name" value="GLYCOSYLTRANSFERASE"/>
    <property type="match status" value="1"/>
</dbReference>
<feature type="transmembrane region" description="Helical" evidence="10">
    <location>
        <begin position="175"/>
        <end position="202"/>
    </location>
</feature>
<evidence type="ECO:0000313" key="15">
    <source>
        <dbReference type="Proteomes" id="UP000256601"/>
    </source>
</evidence>
<dbReference type="GO" id="GO:0005789">
    <property type="term" value="C:endoplasmic reticulum membrane"/>
    <property type="evidence" value="ECO:0007669"/>
    <property type="project" value="UniProtKB-SubCell"/>
</dbReference>
<reference evidence="13 15" key="2">
    <citation type="submission" date="2018-07" db="EMBL/GenBank/DDBJ databases">
        <title>Draft Genome Assemblies for Five Robust Yarrowia lipolytica Strains Exhibiting High Lipid Production and Pentose Sugar Utilization and Sugar Alcohol Secretion from Undetoxified Lignocellulosic Biomass Hydrolysates.</title>
        <authorList>
            <consortium name="DOE Joint Genome Institute"/>
            <person name="Walker C."/>
            <person name="Ryu S."/>
            <person name="Na H."/>
            <person name="Zane M."/>
            <person name="LaButti K."/>
            <person name="Lipzen A."/>
            <person name="Haridas S."/>
            <person name="Barry K."/>
            <person name="Grigoriev I.V."/>
            <person name="Quarterman J."/>
            <person name="Slininger P."/>
            <person name="Dien B."/>
            <person name="Trinh C.T."/>
        </authorList>
    </citation>
    <scope>NUCLEOTIDE SEQUENCE [LARGE SCALE GENOMIC DNA]</scope>
    <source>
        <strain evidence="13 15">YB392</strain>
    </source>
</reference>
<feature type="transmembrane region" description="Helical" evidence="10">
    <location>
        <begin position="334"/>
        <end position="354"/>
    </location>
</feature>
<keyword evidence="7 10" id="KW-0256">Endoplasmic reticulum</keyword>
<dbReference type="EMBL" id="CP017557">
    <property type="protein sequence ID" value="AOW06110.1"/>
    <property type="molecule type" value="Genomic_DNA"/>
</dbReference>
<evidence type="ECO:0000256" key="6">
    <source>
        <dbReference type="ARBA" id="ARBA00022692"/>
    </source>
</evidence>
<evidence type="ECO:0000256" key="10">
    <source>
        <dbReference type="RuleBase" id="RU363075"/>
    </source>
</evidence>
<dbReference type="UniPathway" id="UPA00378"/>
<feature type="transmembrane region" description="Helical" evidence="10">
    <location>
        <begin position="279"/>
        <end position="297"/>
    </location>
</feature>
<keyword evidence="9 10" id="KW-0472">Membrane</keyword>
<dbReference type="Pfam" id="PF03901">
    <property type="entry name" value="Glyco_transf_22"/>
    <property type="match status" value="1"/>
</dbReference>
<dbReference type="EMBL" id="KZ858995">
    <property type="protein sequence ID" value="RDW25742.1"/>
    <property type="molecule type" value="Genomic_DNA"/>
</dbReference>
<feature type="transmembrane region" description="Helical" evidence="10">
    <location>
        <begin position="366"/>
        <end position="384"/>
    </location>
</feature>
<dbReference type="OrthoDB" id="497541at2759"/>
<dbReference type="RefSeq" id="XP_504529.1">
    <property type="nucleotide sequence ID" value="XM_504529.1"/>
</dbReference>
<dbReference type="GeneID" id="2911871"/>
<accession>A0A1D8NKF2</accession>
<evidence type="ECO:0000313" key="12">
    <source>
        <dbReference type="EMBL" id="AOW06110.1"/>
    </source>
</evidence>
<evidence type="ECO:0000256" key="11">
    <source>
        <dbReference type="SAM" id="SignalP"/>
    </source>
</evidence>
<evidence type="ECO:0000313" key="14">
    <source>
        <dbReference type="Proteomes" id="UP000182444"/>
    </source>
</evidence>
<evidence type="ECO:0000256" key="9">
    <source>
        <dbReference type="ARBA" id="ARBA00023136"/>
    </source>
</evidence>
<keyword evidence="8 10" id="KW-1133">Transmembrane helix</keyword>
<comment type="pathway">
    <text evidence="2">Protein modification; protein glycosylation.</text>
</comment>
<keyword evidence="11" id="KW-0732">Signal</keyword>
<protein>
    <recommendedName>
        <fullName evidence="10">Mannosyltransferase</fullName>
        <ecNumber evidence="10">2.4.1.-</ecNumber>
    </recommendedName>
</protein>
<dbReference type="AlphaFoldDB" id="A0A1D8NKF2"/>
<dbReference type="OMA" id="PRDMHAK"/>
<dbReference type="PANTHER" id="PTHR22760:SF2">
    <property type="entry name" value="ALPHA-1,2-MANNOSYLTRANSFERASE ALG9"/>
    <property type="match status" value="1"/>
</dbReference>
<feature type="transmembrane region" description="Helical" evidence="10">
    <location>
        <begin position="122"/>
        <end position="155"/>
    </location>
</feature>
<sequence length="561" mass="62330">MISTGDFAILCLFIIARLVSAKYSIIPDCDEVFNYWEPLHFLTHGFGAQTWEYSPEYAIRSWAYLWAHGVAIKLSELILSATGLQPKYFIFYGLRTVFATVCVLCDFALYRSAKKNLSSSIAVGYAVISASSTGMFHASVAFLPSTFAMNCVTLAMSQFLNISPTGFVSSYCRGFVLIAVAGILGWPFALAVGAPFGLYYLLNITHPNAFAGLLKALMAIGTIAGITLAIDSVSYRSLQLGTLNIVLYNVFGGEGQGPEIFGVEDWKYYLHNLLLNFNIAYPLSILAFATPVLFYLLPASSTSLRVHPARLALTTSPLLLWSAIFYMQPHKEERFFYVVYQLIALSAAISLEWISAVVHAVGLKGLKALTIALALSGIASISVLRSVSLAQNYSAAIHVLKTPQLYEGEGTTFCLGREWYRFPSSYFLAPHQRLRFVKSGFKGLLPTSFEESDYPNMWWNLPGTSSIPLHMNNLNLEAPELYVEPSQCDFVVDIDIPANSEEGEISYFTSPEWKKINCRKFLDFESSGPGKLLWLPKSLHGLTKTSLKHHEYCLFEKVKNE</sequence>
<feature type="transmembrane region" description="Helical" evidence="10">
    <location>
        <begin position="89"/>
        <end position="110"/>
    </location>
</feature>
<dbReference type="EC" id="2.4.1.-" evidence="10"/>
<proteinExistence type="inferred from homology"/>